<dbReference type="AlphaFoldDB" id="A0A975Y2C5"/>
<evidence type="ECO:0000313" key="3">
    <source>
        <dbReference type="Proteomes" id="UP000683575"/>
    </source>
</evidence>
<dbReference type="EMBL" id="CP077062">
    <property type="protein sequence ID" value="QWZ10416.1"/>
    <property type="molecule type" value="Genomic_DNA"/>
</dbReference>
<feature type="transmembrane region" description="Helical" evidence="1">
    <location>
        <begin position="87"/>
        <end position="104"/>
    </location>
</feature>
<keyword evidence="3" id="KW-1185">Reference proteome</keyword>
<feature type="transmembrane region" description="Helical" evidence="1">
    <location>
        <begin position="21"/>
        <end position="49"/>
    </location>
</feature>
<sequence length="110" mass="11782">MQRKKKDRQVGRKVVAGTNAIRARIASVVWLVAVVCALFLAVGALLVALKMNQDNAIVAFVLDGAAKLDFGSFKDFTGKGAATKEALTNWGIAAVIYLVVGKVLDRIIRP</sequence>
<dbReference type="KEGG" id="nps:KRR39_03835"/>
<keyword evidence="1" id="KW-0812">Transmembrane</keyword>
<organism evidence="2 3">
    <name type="scientific">Nocardioides panacis</name>
    <dbReference type="NCBI Taxonomy" id="2849501"/>
    <lineage>
        <taxon>Bacteria</taxon>
        <taxon>Bacillati</taxon>
        <taxon>Actinomycetota</taxon>
        <taxon>Actinomycetes</taxon>
        <taxon>Propionibacteriales</taxon>
        <taxon>Nocardioidaceae</taxon>
        <taxon>Nocardioides</taxon>
    </lineage>
</organism>
<dbReference type="Proteomes" id="UP000683575">
    <property type="component" value="Chromosome"/>
</dbReference>
<proteinExistence type="predicted"/>
<keyword evidence="1" id="KW-1133">Transmembrane helix</keyword>
<evidence type="ECO:0000256" key="1">
    <source>
        <dbReference type="SAM" id="Phobius"/>
    </source>
</evidence>
<reference evidence="2" key="1">
    <citation type="submission" date="2021-06" db="EMBL/GenBank/DDBJ databases">
        <title>Complete genome sequence of Nocardioides sp. G188.</title>
        <authorList>
            <person name="Im W.-T."/>
        </authorList>
    </citation>
    <scope>NUCLEOTIDE SEQUENCE</scope>
    <source>
        <strain evidence="2">G188</strain>
    </source>
</reference>
<protein>
    <submittedName>
        <fullName evidence="2">Uncharacterized protein</fullName>
    </submittedName>
</protein>
<keyword evidence="1" id="KW-0472">Membrane</keyword>
<gene>
    <name evidence="2" type="ORF">KRR39_03835</name>
</gene>
<evidence type="ECO:0000313" key="2">
    <source>
        <dbReference type="EMBL" id="QWZ10416.1"/>
    </source>
</evidence>
<accession>A0A975Y2C5</accession>
<name>A0A975Y2C5_9ACTN</name>